<reference evidence="3 4" key="1">
    <citation type="submission" date="2023-08" db="EMBL/GenBank/DDBJ databases">
        <title>Implementing the SeqCode for naming new Mesorhizobium species isolated from Vachellia karroo root nodules.</title>
        <authorList>
            <person name="Van Lill M."/>
        </authorList>
    </citation>
    <scope>NUCLEOTIDE SEQUENCE [LARGE SCALE GENOMIC DNA]</scope>
    <source>
        <strain evidence="3 4">VK22B</strain>
    </source>
</reference>
<dbReference type="InterPro" id="IPR027587">
    <property type="entry name" value="TrbK"/>
</dbReference>
<feature type="signal peptide" evidence="2">
    <location>
        <begin position="1"/>
        <end position="25"/>
    </location>
</feature>
<dbReference type="NCBIfam" id="TIGR04360">
    <property type="entry name" value="other_trbK"/>
    <property type="match status" value="1"/>
</dbReference>
<keyword evidence="4" id="KW-1185">Reference proteome</keyword>
<dbReference type="EMBL" id="JAVIJC010000034">
    <property type="protein sequence ID" value="MDX8495094.1"/>
    <property type="molecule type" value="Genomic_DNA"/>
</dbReference>
<dbReference type="Pfam" id="PF20084">
    <property type="entry name" value="TrbK"/>
    <property type="match status" value="1"/>
</dbReference>
<dbReference type="Proteomes" id="UP001271249">
    <property type="component" value="Unassembled WGS sequence"/>
</dbReference>
<evidence type="ECO:0000256" key="2">
    <source>
        <dbReference type="SAM" id="SignalP"/>
    </source>
</evidence>
<name>A0ABU4Z750_9HYPH</name>
<organism evidence="3 4">
    <name type="scientific">Mesorhizobium captivum</name>
    <dbReference type="NCBI Taxonomy" id="3072319"/>
    <lineage>
        <taxon>Bacteria</taxon>
        <taxon>Pseudomonadati</taxon>
        <taxon>Pseudomonadota</taxon>
        <taxon>Alphaproteobacteria</taxon>
        <taxon>Hyphomicrobiales</taxon>
        <taxon>Phyllobacteriaceae</taxon>
        <taxon>Mesorhizobium</taxon>
    </lineage>
</organism>
<evidence type="ECO:0000313" key="3">
    <source>
        <dbReference type="EMBL" id="MDX8495094.1"/>
    </source>
</evidence>
<keyword evidence="2" id="KW-0732">Signal</keyword>
<comment type="caution">
    <text evidence="3">The sequence shown here is derived from an EMBL/GenBank/DDBJ whole genome shotgun (WGS) entry which is preliminary data.</text>
</comment>
<feature type="region of interest" description="Disordered" evidence="1">
    <location>
        <begin position="81"/>
        <end position="118"/>
    </location>
</feature>
<accession>A0ABU4Z750</accession>
<proteinExistence type="predicted"/>
<evidence type="ECO:0000256" key="1">
    <source>
        <dbReference type="SAM" id="MobiDB-lite"/>
    </source>
</evidence>
<evidence type="ECO:0000313" key="4">
    <source>
        <dbReference type="Proteomes" id="UP001271249"/>
    </source>
</evidence>
<gene>
    <name evidence="3" type="primary">trbK-alt</name>
    <name evidence="3" type="ORF">RFN29_26395</name>
</gene>
<protein>
    <submittedName>
        <fullName evidence="3">Entry exclusion protein TrbK-alt</fullName>
    </submittedName>
</protein>
<dbReference type="RefSeq" id="WP_320228884.1">
    <property type="nucleotide sequence ID" value="NZ_JAVIJB010000008.1"/>
</dbReference>
<sequence length="118" mass="12359">MDMKIAARMLAVLALIAAMTAAIMALRGHGTEDAASHSLRHPGGDPANVELARCRDLGMAAIDNDGCKRAWAEGRGRFLGLDGSNRPVMPAPERFGDDGSTSIPQKPADPLVSQPVSP</sequence>
<feature type="chain" id="PRO_5047062080" evidence="2">
    <location>
        <begin position="26"/>
        <end position="118"/>
    </location>
</feature>